<sequence>AAAILGNDAALDGFREPRTVDIEQDEGLQGDEFGGEIGKTVPLEDGLADVPKTTIPPTFACSNLVGLTNGKALFTNLRPNITEALEMTSCVATPSVLSHHLPNGVETVEARTAGPGICSDGVSGGSGMSSRKTSVADAALIAATKSTTVTTDTSDTAAILQAIISRRSSVAEPSTSPPTFQPLPGQTSITDSPEMQAIYDSLSRKSSIPTLSDTNFFPSLDITDSGFADTSDSMGLFSQLPLTAVPGTEAPISLPDFSTMSAISNMPDSSDCSSFLHMSMNSSGISEASDSIAFSHPVPLPGVEQTVKETLVVTATTVTTTCTTVGKLPALPPIGPTTTMAVLAEGKPIVEATGQTLPAVTSSIIVTGAASTIVTANGSATTVATTVSEVAKSVKPTPAPVVTTSTPFVKPTPAPVPTSVVAPQPQPASQPSKVPLVGSLLPTKQPSAPVAPPAQPEQKGGFFQSTTVNIGSFFNKVNKNLVHQESTDSLIGAKSKSFFASMKSSFSLDSSKASVDEGDVQQVANAPQPPAAHLDVVQQPPTDLSPLTAKGGMTPSAEGSLHEQLTPSSLHGEQQPSPPRDNTSFEGQLEPSPVGTQPSPLAEYEPDDPYQTYEPDATSGAELLSQAGDVQLALEKDLDPNATGGAPPAQRRQSLFRAQGSEDGEGGSKWKLLKTLKEKRIEEKQKVVEVGESFDDEPGLFKKVDVSGKNEEPEVNDTAAAPAFGGRMRLHIL</sequence>
<evidence type="ECO:0000256" key="1">
    <source>
        <dbReference type="SAM" id="MobiDB-lite"/>
    </source>
</evidence>
<evidence type="ECO:0000313" key="2">
    <source>
        <dbReference type="EnsemblMetazoa" id="AMAM011230-PA"/>
    </source>
</evidence>
<reference evidence="2" key="2">
    <citation type="submission" date="2020-05" db="UniProtKB">
        <authorList>
            <consortium name="EnsemblMetazoa"/>
        </authorList>
    </citation>
    <scope>IDENTIFICATION</scope>
    <source>
        <strain evidence="2">maculatus3</strain>
    </source>
</reference>
<dbReference type="Proteomes" id="UP000075901">
    <property type="component" value="Unassembled WGS sequence"/>
</dbReference>
<protein>
    <submittedName>
        <fullName evidence="2">Uncharacterized protein</fullName>
    </submittedName>
</protein>
<proteinExistence type="predicted"/>
<keyword evidence="3" id="KW-1185">Reference proteome</keyword>
<dbReference type="AlphaFoldDB" id="A0A182SQ78"/>
<reference evidence="3" key="1">
    <citation type="submission" date="2013-09" db="EMBL/GenBank/DDBJ databases">
        <title>The Genome Sequence of Anopheles maculatus species B.</title>
        <authorList>
            <consortium name="The Broad Institute Genomics Platform"/>
            <person name="Neafsey D.E."/>
            <person name="Besansky N."/>
            <person name="Howell P."/>
            <person name="Walton C."/>
            <person name="Young S.K."/>
            <person name="Zeng Q."/>
            <person name="Gargeya S."/>
            <person name="Fitzgerald M."/>
            <person name="Haas B."/>
            <person name="Abouelleil A."/>
            <person name="Allen A.W."/>
            <person name="Alvarado L."/>
            <person name="Arachchi H.M."/>
            <person name="Berlin A.M."/>
            <person name="Chapman S.B."/>
            <person name="Gainer-Dewar J."/>
            <person name="Goldberg J."/>
            <person name="Griggs A."/>
            <person name="Gujja S."/>
            <person name="Hansen M."/>
            <person name="Howarth C."/>
            <person name="Imamovic A."/>
            <person name="Ireland A."/>
            <person name="Larimer J."/>
            <person name="McCowan C."/>
            <person name="Murphy C."/>
            <person name="Pearson M."/>
            <person name="Poon T.W."/>
            <person name="Priest M."/>
            <person name="Roberts A."/>
            <person name="Saif S."/>
            <person name="Shea T."/>
            <person name="Sisk P."/>
            <person name="Sykes S."/>
            <person name="Wortman J."/>
            <person name="Nusbaum C."/>
            <person name="Birren B."/>
        </authorList>
    </citation>
    <scope>NUCLEOTIDE SEQUENCE [LARGE SCALE GENOMIC DNA]</scope>
    <source>
        <strain evidence="3">maculatus3</strain>
    </source>
</reference>
<feature type="region of interest" description="Disordered" evidence="1">
    <location>
        <begin position="415"/>
        <end position="461"/>
    </location>
</feature>
<name>A0A182SQ78_9DIPT</name>
<feature type="region of interest" description="Disordered" evidence="1">
    <location>
        <begin position="632"/>
        <end position="669"/>
    </location>
</feature>
<dbReference type="EnsemblMetazoa" id="AMAM011230-RA">
    <property type="protein sequence ID" value="AMAM011230-PA"/>
    <property type="gene ID" value="AMAM011230"/>
</dbReference>
<organism evidence="2 3">
    <name type="scientific">Anopheles maculatus</name>
    <dbReference type="NCBI Taxonomy" id="74869"/>
    <lineage>
        <taxon>Eukaryota</taxon>
        <taxon>Metazoa</taxon>
        <taxon>Ecdysozoa</taxon>
        <taxon>Arthropoda</taxon>
        <taxon>Hexapoda</taxon>
        <taxon>Insecta</taxon>
        <taxon>Pterygota</taxon>
        <taxon>Neoptera</taxon>
        <taxon>Endopterygota</taxon>
        <taxon>Diptera</taxon>
        <taxon>Nematocera</taxon>
        <taxon>Culicoidea</taxon>
        <taxon>Culicidae</taxon>
        <taxon>Anophelinae</taxon>
        <taxon>Anopheles</taxon>
        <taxon>Anopheles maculatus group</taxon>
    </lineage>
</organism>
<dbReference type="VEuPathDB" id="VectorBase:AMAM011230"/>
<feature type="region of interest" description="Disordered" evidence="1">
    <location>
        <begin position="168"/>
        <end position="191"/>
    </location>
</feature>
<feature type="region of interest" description="Disordered" evidence="1">
    <location>
        <begin position="533"/>
        <end position="619"/>
    </location>
</feature>
<evidence type="ECO:0000313" key="3">
    <source>
        <dbReference type="Proteomes" id="UP000075901"/>
    </source>
</evidence>
<feature type="compositionally biased region" description="Low complexity" evidence="1">
    <location>
        <begin position="417"/>
        <end position="435"/>
    </location>
</feature>
<accession>A0A182SQ78</accession>
<feature type="compositionally biased region" description="Polar residues" evidence="1">
    <location>
        <begin position="563"/>
        <end position="586"/>
    </location>
</feature>
<feature type="compositionally biased region" description="Polar residues" evidence="1">
    <location>
        <begin position="182"/>
        <end position="191"/>
    </location>
</feature>